<dbReference type="RefSeq" id="WP_121216022.1">
    <property type="nucleotide sequence ID" value="NZ_JBBYAH010000001.1"/>
</dbReference>
<reference evidence="2 3" key="1">
    <citation type="journal article" date="2016" name="Antonie Van Leeuwenhoek">
        <title>Lysinibacillus endophyticus sp. nov., an indole-3-acetic acid producing endophytic bacterium isolated from corn root (Zea mays cv. Xinken-5).</title>
        <authorList>
            <person name="Yu J."/>
            <person name="Guan X."/>
            <person name="Liu C."/>
            <person name="Xiang W."/>
            <person name="Yu Z."/>
            <person name="Liu X."/>
            <person name="Wang G."/>
        </authorList>
    </citation>
    <scope>NUCLEOTIDE SEQUENCE [LARGE SCALE GENOMIC DNA]</scope>
    <source>
        <strain evidence="2 3">DSM 100506</strain>
    </source>
</reference>
<dbReference type="EMBL" id="RBZN01000093">
    <property type="protein sequence ID" value="RKQ12113.1"/>
    <property type="molecule type" value="Genomic_DNA"/>
</dbReference>
<keyword evidence="3" id="KW-1185">Reference proteome</keyword>
<sequence>MRREGFRGQHRQHEGRHHGHRAESVEIKAEGAKTFRRKRAITFLAHLETKQDTLKKQLETPELQSVNPIIVGELKATQEIIAEFVQQFELYEFEEYAKIKKDMENNTDA</sequence>
<accession>A0A494YRL2</accession>
<feature type="compositionally biased region" description="Basic residues" evidence="1">
    <location>
        <begin position="8"/>
        <end position="20"/>
    </location>
</feature>
<gene>
    <name evidence="2" type="ORF">D8M03_17315</name>
</gene>
<dbReference type="Proteomes" id="UP000272238">
    <property type="component" value="Unassembled WGS sequence"/>
</dbReference>
<dbReference type="AlphaFoldDB" id="A0A494YRL2"/>
<evidence type="ECO:0000256" key="1">
    <source>
        <dbReference type="SAM" id="MobiDB-lite"/>
    </source>
</evidence>
<organism evidence="2 3">
    <name type="scientific">Ureibacillus endophyticus</name>
    <dbReference type="NCBI Taxonomy" id="1978490"/>
    <lineage>
        <taxon>Bacteria</taxon>
        <taxon>Bacillati</taxon>
        <taxon>Bacillota</taxon>
        <taxon>Bacilli</taxon>
        <taxon>Bacillales</taxon>
        <taxon>Caryophanaceae</taxon>
        <taxon>Ureibacillus</taxon>
    </lineage>
</organism>
<feature type="region of interest" description="Disordered" evidence="1">
    <location>
        <begin position="1"/>
        <end position="24"/>
    </location>
</feature>
<proteinExistence type="predicted"/>
<comment type="caution">
    <text evidence="2">The sequence shown here is derived from an EMBL/GenBank/DDBJ whole genome shotgun (WGS) entry which is preliminary data.</text>
</comment>
<name>A0A494YRL2_9BACL</name>
<evidence type="ECO:0000313" key="3">
    <source>
        <dbReference type="Proteomes" id="UP000272238"/>
    </source>
</evidence>
<evidence type="ECO:0000313" key="2">
    <source>
        <dbReference type="EMBL" id="RKQ12113.1"/>
    </source>
</evidence>
<protein>
    <submittedName>
        <fullName evidence="2">Uncharacterized protein</fullName>
    </submittedName>
</protein>
<dbReference type="OrthoDB" id="2617663at2"/>